<accession>A0A6J5PK70</accession>
<dbReference type="EMBL" id="LR796944">
    <property type="protein sequence ID" value="CAB4176811.1"/>
    <property type="molecule type" value="Genomic_DNA"/>
</dbReference>
<gene>
    <name evidence="4" type="ORF">UFOVP1666_39</name>
    <name evidence="1" type="ORF">UFOVP867_192</name>
    <name evidence="2" type="ORF">UFOVP913_7</name>
    <name evidence="3" type="ORF">UFOVP993_60</name>
</gene>
<name>A0A6J5PK70_9CAUD</name>
<evidence type="ECO:0000313" key="4">
    <source>
        <dbReference type="EMBL" id="CAB4222985.1"/>
    </source>
</evidence>
<protein>
    <submittedName>
        <fullName evidence="2">Uncharacterized protein</fullName>
    </submittedName>
</protein>
<dbReference type="EMBL" id="LR796858">
    <property type="protein sequence ID" value="CAB4170376.1"/>
    <property type="molecule type" value="Genomic_DNA"/>
</dbReference>
<evidence type="ECO:0000313" key="1">
    <source>
        <dbReference type="EMBL" id="CAB4168156.1"/>
    </source>
</evidence>
<dbReference type="EMBL" id="LR797534">
    <property type="protein sequence ID" value="CAB4222985.1"/>
    <property type="molecule type" value="Genomic_DNA"/>
</dbReference>
<reference evidence="2" key="1">
    <citation type="submission" date="2020-05" db="EMBL/GenBank/DDBJ databases">
        <authorList>
            <person name="Chiriac C."/>
            <person name="Salcher M."/>
            <person name="Ghai R."/>
            <person name="Kavagutti S V."/>
        </authorList>
    </citation>
    <scope>NUCLEOTIDE SEQUENCE</scope>
</reference>
<dbReference type="EMBL" id="LR796815">
    <property type="protein sequence ID" value="CAB4168156.1"/>
    <property type="molecule type" value="Genomic_DNA"/>
</dbReference>
<sequence length="430" mass="48778">MIDPNESIRFAGSVSIKEISVITAKNTIQNITNQILDIKIFEDLFSPFISGVINVKESFDFINLFPFVGEEYLKVYIYTPSLPTQYHINQDFYIYKVSDRIVLGDRSTVYQIHFISKEALVDVNKNISKSYSGKISDIATDICSNMVDGLQSRKKLNIESTGNTTKFISNFWSPVKCLNYAAGTASTVAGASDYIFFENRNGLNFLSLDSLYRQDVAQSFVYDKYLRDDLADGRTIINIAKDYARIMTISVPVVFDYLDRIRSGMFASKMVSTDITVKKYVVNNFDMLQDFASNKHTNKYPSISDKLVKRNNSLVINYPKYYGAFNAYTDVSNARTIQKRLSQLAQAQSTKLIINVFGRTDYTVGMKVNLTLNKVAPMKKGATEEELRDNILSGNYIISAINHIIDRKQHECVMELIKDSFIINLNTGKP</sequence>
<organism evidence="2">
    <name type="scientific">uncultured Caudovirales phage</name>
    <dbReference type="NCBI Taxonomy" id="2100421"/>
    <lineage>
        <taxon>Viruses</taxon>
        <taxon>Duplodnaviria</taxon>
        <taxon>Heunggongvirae</taxon>
        <taxon>Uroviricota</taxon>
        <taxon>Caudoviricetes</taxon>
        <taxon>Peduoviridae</taxon>
        <taxon>Maltschvirus</taxon>
        <taxon>Maltschvirus maltsch</taxon>
    </lineage>
</organism>
<evidence type="ECO:0000313" key="3">
    <source>
        <dbReference type="EMBL" id="CAB4176811.1"/>
    </source>
</evidence>
<evidence type="ECO:0000313" key="2">
    <source>
        <dbReference type="EMBL" id="CAB4170376.1"/>
    </source>
</evidence>
<proteinExistence type="predicted"/>